<sequence>MEKSSMDSAATSLISAQRQTSLSTGGEPVSNELWLGIPQFAALASISERAARKAAVVCLNGGTWCKQHLEVSAIEGEGGQGGKSLKVYIPSLPDNLRAIWHRRNPGALASPNAEPITLPASVIIDTNIGRRVAERQWKLSIIAPALAYKKRSRGRASMLREIATTPQPGLNGGRKKIALSTLRAWLAEIERGNEKALARPPRADRGRRRQCVNRQWDDACPLPRTEKHRIAAEIETYIRGLWRSGAGSENKINSLASTKLTELSRAAGWNNATPELCTPGLHLVRQHKECQLVSVKERDAKGFHDHFTPRIQRSRESLRPLDIVIGDVHPDDVYIRREDGSIATARMIAWLDLATNDFFYSLVLLPKRRGITQAHIVQSFVDMVQKWGLPRALYLDNGSEYKFGSWVEGFRTLQGLVEAWHSFQFHLRSADEIDASAGVSADAPAALPAVTRARPHNAPAKAIEGMFAALSKFTAAIPGYVGGDRMRKRTHKLGEAPKPYPGTWEEFQRDYAEAVAFYRNEKQGGTMEGKSPNERWRDAIEAGWRPIEAGPEILLAAFADSERVRVHTGGIRCGDEWYYDDALIPMIGQMIEVQFAKWDDRFALYIDAADKYVLIRKSISYHPMDKAGAVEQGRRVGLQNAEIRRLKESAPRVDLMAEVARHNTALPAPPQIPEGMPIMLDGELRQTAKAIKRADNLPASQPARLTPGEYVDPHGEIREIFPRLAQPVAPAQLKPHIADLIAARGSPKTPKPDASADAPGSDVLAALSTRSPINHEKETNES</sequence>
<evidence type="ECO:0008006" key="4">
    <source>
        <dbReference type="Google" id="ProtNLM"/>
    </source>
</evidence>
<reference evidence="2" key="1">
    <citation type="journal article" name="DNA Res.">
        <title>The physiological potential of anammox bacteria as revealed by their core genome structure.</title>
        <authorList>
            <person name="Okubo T."/>
            <person name="Toyoda A."/>
            <person name="Fukuhara K."/>
            <person name="Uchiyama I."/>
            <person name="Harigaya Y."/>
            <person name="Kuroiwa M."/>
            <person name="Suzuki T."/>
            <person name="Murakami Y."/>
            <person name="Suwa Y."/>
            <person name="Takami H."/>
        </authorList>
    </citation>
    <scope>NUCLEOTIDE SEQUENCE</scope>
    <source>
        <strain evidence="2">317325-3</strain>
    </source>
</reference>
<protein>
    <recommendedName>
        <fullName evidence="4">Integrase catalytic domain-containing protein</fullName>
    </recommendedName>
</protein>
<accession>A0A809R123</accession>
<dbReference type="InterPro" id="IPR012337">
    <property type="entry name" value="RNaseH-like_sf"/>
</dbReference>
<organism evidence="2 3">
    <name type="scientific">Candidatus Desulfobacillus denitrificans</name>
    <dbReference type="NCBI Taxonomy" id="2608985"/>
    <lineage>
        <taxon>Bacteria</taxon>
        <taxon>Pseudomonadati</taxon>
        <taxon>Pseudomonadota</taxon>
        <taxon>Betaproteobacteria</taxon>
        <taxon>Candidatus Desulfobacillus</taxon>
    </lineage>
</organism>
<dbReference type="GO" id="GO:0003676">
    <property type="term" value="F:nucleic acid binding"/>
    <property type="evidence" value="ECO:0007669"/>
    <property type="project" value="InterPro"/>
</dbReference>
<evidence type="ECO:0000313" key="2">
    <source>
        <dbReference type="EMBL" id="BBO20458.1"/>
    </source>
</evidence>
<dbReference type="EMBL" id="AP021857">
    <property type="protein sequence ID" value="BBO20458.1"/>
    <property type="molecule type" value="Genomic_DNA"/>
</dbReference>
<feature type="region of interest" description="Disordered" evidence="1">
    <location>
        <begin position="741"/>
        <end position="782"/>
    </location>
</feature>
<feature type="compositionally biased region" description="Basic and acidic residues" evidence="1">
    <location>
        <begin position="773"/>
        <end position="782"/>
    </location>
</feature>
<feature type="compositionally biased region" description="Polar residues" evidence="1">
    <location>
        <begin position="1"/>
        <end position="24"/>
    </location>
</feature>
<evidence type="ECO:0000313" key="3">
    <source>
        <dbReference type="Proteomes" id="UP000662914"/>
    </source>
</evidence>
<dbReference type="KEGG" id="ddz:DSYM_11570"/>
<dbReference type="Gene3D" id="3.30.420.10">
    <property type="entry name" value="Ribonuclease H-like superfamily/Ribonuclease H"/>
    <property type="match status" value="1"/>
</dbReference>
<feature type="region of interest" description="Disordered" evidence="1">
    <location>
        <begin position="1"/>
        <end position="25"/>
    </location>
</feature>
<dbReference type="InterPro" id="IPR036397">
    <property type="entry name" value="RNaseH_sf"/>
</dbReference>
<evidence type="ECO:0000256" key="1">
    <source>
        <dbReference type="SAM" id="MobiDB-lite"/>
    </source>
</evidence>
<dbReference type="SUPFAM" id="SSF53098">
    <property type="entry name" value="Ribonuclease H-like"/>
    <property type="match status" value="1"/>
</dbReference>
<dbReference type="Proteomes" id="UP000662914">
    <property type="component" value="Chromosome"/>
</dbReference>
<name>A0A809R123_9PROT</name>
<proteinExistence type="predicted"/>
<gene>
    <name evidence="2" type="ORF">DSYM_11570</name>
</gene>
<dbReference type="AlphaFoldDB" id="A0A809R123"/>